<protein>
    <recommendedName>
        <fullName evidence="1">AbiEi antitoxin N-terminal domain-containing protein</fullName>
    </recommendedName>
</protein>
<keyword evidence="3" id="KW-1185">Reference proteome</keyword>
<evidence type="ECO:0000313" key="2">
    <source>
        <dbReference type="EMBL" id="SUE15375.1"/>
    </source>
</evidence>
<dbReference type="OrthoDB" id="5517693at2"/>
<gene>
    <name evidence="2" type="ORF">NCTC13296_02237</name>
</gene>
<dbReference type="InterPro" id="IPR025159">
    <property type="entry name" value="AbiEi_N"/>
</dbReference>
<reference evidence="2 3" key="1">
    <citation type="submission" date="2018-06" db="EMBL/GenBank/DDBJ databases">
        <authorList>
            <consortium name="Pathogen Informatics"/>
            <person name="Doyle S."/>
        </authorList>
    </citation>
    <scope>NUCLEOTIDE SEQUENCE [LARGE SCALE GENOMIC DNA]</scope>
    <source>
        <strain evidence="2 3">NCTC13296</strain>
    </source>
</reference>
<feature type="domain" description="AbiEi antitoxin N-terminal" evidence="1">
    <location>
        <begin position="3"/>
        <end position="39"/>
    </location>
</feature>
<evidence type="ECO:0000313" key="3">
    <source>
        <dbReference type="Proteomes" id="UP000254569"/>
    </source>
</evidence>
<dbReference type="EMBL" id="UGVI01000001">
    <property type="protein sequence ID" value="SUE15375.1"/>
    <property type="molecule type" value="Genomic_DNA"/>
</dbReference>
<dbReference type="Pfam" id="PF13338">
    <property type="entry name" value="AbiEi_4"/>
    <property type="match status" value="1"/>
</dbReference>
<name>A0A379M1V0_9NOCA</name>
<sequence length="319" mass="35528">MGEIIRRSEAIRRGVTPSEIRRFVRIGTWTRLSQGIYVPTASYERSDDRTRHAYRARAASANAVKESALSHVSAAVLHGLETWQLPLDAVHLTRNRTGGATTSTARVLHSSRFGEDEVVEIGGVRVLNVARTVVDPAATVPFEHAVIVGDHALRNGLVTAEELCVALERMGRHPGRARATRAVCFMNDRSDSVGESRSRVLMVREQLPIPRTQVDVFDATGKWLARVDFLLPDHGVIGEFDGRVEYRRDGVASTDAEDVVFREKLREDALRRAGWVVVRWTWADLQTPGEVVSRIREAIDLAARSAEPTGDWVVRKLAR</sequence>
<evidence type="ECO:0000259" key="1">
    <source>
        <dbReference type="Pfam" id="PF13338"/>
    </source>
</evidence>
<dbReference type="AlphaFoldDB" id="A0A379M1V0"/>
<accession>A0A379M1V0</accession>
<dbReference type="Proteomes" id="UP000254569">
    <property type="component" value="Unassembled WGS sequence"/>
</dbReference>
<dbReference type="RefSeq" id="WP_064064731.1">
    <property type="nucleotide sequence ID" value="NZ_LPZN01000045.1"/>
</dbReference>
<organism evidence="2 3">
    <name type="scientific">Rhodococcus gordoniae</name>
    <dbReference type="NCBI Taxonomy" id="223392"/>
    <lineage>
        <taxon>Bacteria</taxon>
        <taxon>Bacillati</taxon>
        <taxon>Actinomycetota</taxon>
        <taxon>Actinomycetes</taxon>
        <taxon>Mycobacteriales</taxon>
        <taxon>Nocardiaceae</taxon>
        <taxon>Rhodococcus</taxon>
    </lineage>
</organism>
<proteinExistence type="predicted"/>